<dbReference type="PANTHER" id="PTHR32305:SF15">
    <property type="entry name" value="PROTEIN RHSA-RELATED"/>
    <property type="match status" value="1"/>
</dbReference>
<keyword evidence="2" id="KW-1185">Reference proteome</keyword>
<accession>A0A9W9HX35</accession>
<dbReference type="InterPro" id="IPR050708">
    <property type="entry name" value="T6SS_VgrG/RHS"/>
</dbReference>
<reference evidence="1" key="2">
    <citation type="journal article" date="2023" name="IMA Fungus">
        <title>Comparative genomic study of the Penicillium genus elucidates a diverse pangenome and 15 lateral gene transfer events.</title>
        <authorList>
            <person name="Petersen C."/>
            <person name="Sorensen T."/>
            <person name="Nielsen M.R."/>
            <person name="Sondergaard T.E."/>
            <person name="Sorensen J.L."/>
            <person name="Fitzpatrick D.A."/>
            <person name="Frisvad J.C."/>
            <person name="Nielsen K.L."/>
        </authorList>
    </citation>
    <scope>NUCLEOTIDE SEQUENCE</scope>
    <source>
        <strain evidence="1">IBT 26290</strain>
    </source>
</reference>
<dbReference type="GeneID" id="81428169"/>
<dbReference type="RefSeq" id="XP_056541422.1">
    <property type="nucleotide sequence ID" value="XM_056688993.1"/>
</dbReference>
<gene>
    <name evidence="1" type="ORF">N7482_006868</name>
</gene>
<protein>
    <submittedName>
        <fullName evidence="1">Uncharacterized protein</fullName>
    </submittedName>
</protein>
<comment type="caution">
    <text evidence="1">The sequence shown here is derived from an EMBL/GenBank/DDBJ whole genome shotgun (WGS) entry which is preliminary data.</text>
</comment>
<organism evidence="1 2">
    <name type="scientific">Penicillium canariense</name>
    <dbReference type="NCBI Taxonomy" id="189055"/>
    <lineage>
        <taxon>Eukaryota</taxon>
        <taxon>Fungi</taxon>
        <taxon>Dikarya</taxon>
        <taxon>Ascomycota</taxon>
        <taxon>Pezizomycotina</taxon>
        <taxon>Eurotiomycetes</taxon>
        <taxon>Eurotiomycetidae</taxon>
        <taxon>Eurotiales</taxon>
        <taxon>Aspergillaceae</taxon>
        <taxon>Penicillium</taxon>
    </lineage>
</organism>
<dbReference type="PANTHER" id="PTHR32305">
    <property type="match status" value="1"/>
</dbReference>
<reference evidence="1" key="1">
    <citation type="submission" date="2022-11" db="EMBL/GenBank/DDBJ databases">
        <authorList>
            <person name="Petersen C."/>
        </authorList>
    </citation>
    <scope>NUCLEOTIDE SEQUENCE</scope>
    <source>
        <strain evidence="1">IBT 26290</strain>
    </source>
</reference>
<name>A0A9W9HX35_9EURO</name>
<evidence type="ECO:0000313" key="1">
    <source>
        <dbReference type="EMBL" id="KAJ5159864.1"/>
    </source>
</evidence>
<dbReference type="Gene3D" id="2.180.10.10">
    <property type="entry name" value="RHS repeat-associated core"/>
    <property type="match status" value="2"/>
</dbReference>
<dbReference type="Proteomes" id="UP001149163">
    <property type="component" value="Unassembled WGS sequence"/>
</dbReference>
<proteinExistence type="predicted"/>
<dbReference type="EMBL" id="JAPQKN010000004">
    <property type="protein sequence ID" value="KAJ5159864.1"/>
    <property type="molecule type" value="Genomic_DNA"/>
</dbReference>
<evidence type="ECO:0000313" key="2">
    <source>
        <dbReference type="Proteomes" id="UP001149163"/>
    </source>
</evidence>
<sequence>MSTVYSQAFNFSSFLQQGVDPRTGQFTAAIALYETPTKTRNCVPLQLSIAYNPMVTQDIGLGKGWTFNLSTYQQGTNHNTLLVSTGENYQINEKSSSVLVKDQKLKSFRFEKKTENNIDQYRIFHKSGAVEVLRKLRHKDHVAVPFELYAPNGRMLNLDWAPSGEQVQLSKIQDGSQVLLEISYNPGQVTVTRSPGTEESSTITLLRRNGQLTEVQLPLQDNPSWKLTYATFEKVLCLTKIINPAGMVEEVTYPDQGGHQLPRGAPYTAIPYVLSHTMRPGNEQPSITETYKYSPKNFLGYSGGFDWQDGVDNLYNTTGNYEFWTSVKVDTGAYTKYTYNRFHLLVSSQRKQGTKQLTQTVTYHMNVTGDFSKQPANYLLPKVVETRYEDTDTKAFRTETSQHKFDDWGNPLQDIQPNGVTTDRVYYPPEGEGGLCPADPYGFQRYTKTVTMTPADSPYRTPTRSRHYTYDQWPTATSTYAQYFVAVRKEQTLEDGKEVSSTEYSYLNQTGSRDHGRRQQQTVYLSGQYPMTYSWTYQYPKNTDQFAETVQTKTYDGYRIEAQTVFSLSSGLTLSQTDPSTGVQANFQYDPIGRLLKKTISGGTPYESVQSYEYIFMPQNRTGYCVTSKNPKGVATRQFTDGLERLYRVEKQDDDGEYPATGTYDGTFRTVEARQYNAVGQCIEVTTTDWLRAIGEQPQQQQVTKSMEYDDWGQIFRVTGSDGVVTLTQGDPIAMTHTQGIEGEAQTSTQFNIRGSPAQTSILAKDKSIYSEADYLYDGLGRLAEHKDPMGHTMQYQLDYFDRVTRTSWQQDELVMSTEYAPHSASPLPISTKIDGSTVVGTQVYDGLGRVTKQSLGSRVTTISYRGNKPKPEYIITPKGDRDDLVYDPNLGYAITADQSASLSNSFAYDKRTKEILQLDGPHSKEQRQYLPSGRLWQQQFTIENNTFSAFSSYSMAGKLQRYMDVNGQSHDLAYDEYGRPKGLTQGRVRVTFKYDEASRLRESQALDTETNESLTTRLVYDEFGRETERSASNGSELVHQISQTYGKTNLVLSRQVKDASERVLRNETYQYDSYDRLIDYQCRGIQPPADEQGNTLQRQQFTFDKHDNLVEIVTTFQDGSENTTCHSHRSDEPTQLIQITNTHPSYPAQIDLEYDANGCLTRDEQGRQLKYNSKNRLTAVCDAMGQTLSEYFYDASGKLIRQNVQGKDTYLFYRGAYLIAVRTADSGVSYISTGGVRWGQIVHSSQGSRTQLCASDTQQSVLAWLDPRKPGEIHHQEYTPYGFGALTTSAIGYTGQWRDPVTGWYHLGNGYRAYNPILMRFHSPDHWSPFKTGEVNPYAYCLGDPINRTDPSGHFSIFGIHLSWRDVALVAVGIGVGILVGVATGGMGFAIEAGIGIAAGVASDVVTGAAYDAASGKSPTWQSVGSDALFGAVGGALGEVGGKILGSGLKAATKGLGKVFSRSESTALGEVESRATRTMGPLAGPPRNGRAHFPRDPGLTNHTGEYIFLDSVDGVQGQEGFITHGDQQGFLYGRGHGAYANHIVQHEAGIVARNTIQHEMGLARQRLGLTVQQMRSLRRGHPFFLFACYGADSGAGQAVANRLERRVVAFSGPLDSGAPNITTLASWLEQRGGVLGTFPNNPWGIFDPVISMDTSVQVDPAMEID</sequence>
<dbReference type="NCBIfam" id="TIGR03696">
    <property type="entry name" value="Rhs_assc_core"/>
    <property type="match status" value="1"/>
</dbReference>
<dbReference type="InterPro" id="IPR022385">
    <property type="entry name" value="Rhs_assc_core"/>
</dbReference>
<dbReference type="OrthoDB" id="442731at2759"/>